<protein>
    <submittedName>
        <fullName evidence="1">Uncharacterized protein</fullName>
    </submittedName>
</protein>
<sequence length="66" mass="6987">MAKFKLLPLPSVGTVFLGMGGSDGYSGVGFGVRIAPRKAGYAELTCSIELLARGLYYVLSWLLAFG</sequence>
<dbReference type="Proteomes" id="UP001162030">
    <property type="component" value="Chromosome"/>
</dbReference>
<proteinExistence type="predicted"/>
<evidence type="ECO:0000313" key="1">
    <source>
        <dbReference type="EMBL" id="CAI8723478.1"/>
    </source>
</evidence>
<accession>A0ABM9HWH3</accession>
<keyword evidence="2" id="KW-1185">Reference proteome</keyword>
<gene>
    <name evidence="1" type="ORF">MSZNOR_0139</name>
</gene>
<organism evidence="1 2">
    <name type="scientific">Methylocaldum szegediense</name>
    <dbReference type="NCBI Taxonomy" id="73780"/>
    <lineage>
        <taxon>Bacteria</taxon>
        <taxon>Pseudomonadati</taxon>
        <taxon>Pseudomonadota</taxon>
        <taxon>Gammaproteobacteria</taxon>
        <taxon>Methylococcales</taxon>
        <taxon>Methylococcaceae</taxon>
        <taxon>Methylocaldum</taxon>
    </lineage>
</organism>
<reference evidence="1 2" key="1">
    <citation type="submission" date="2023-03" db="EMBL/GenBank/DDBJ databases">
        <authorList>
            <person name="Pearce D."/>
        </authorList>
    </citation>
    <scope>NUCLEOTIDE SEQUENCE [LARGE SCALE GENOMIC DNA]</scope>
    <source>
        <strain evidence="1">Msz</strain>
    </source>
</reference>
<name>A0ABM9HWH3_9GAMM</name>
<dbReference type="EMBL" id="OX458333">
    <property type="protein sequence ID" value="CAI8723478.1"/>
    <property type="molecule type" value="Genomic_DNA"/>
</dbReference>
<evidence type="ECO:0000313" key="2">
    <source>
        <dbReference type="Proteomes" id="UP001162030"/>
    </source>
</evidence>